<name>A0A8T0UNQ9_PANVG</name>
<sequence length="262" mass="27874">MHLYLKKRKKTTAGADPCSGGGGRLPQPWQPALPRLRRRPAPAVVAVRTPLCGGGAPLGPLRGSGGRLPRWRRPARPSPRLPRRRLAPARPSGAAAPRSDLSVGVEDAVAEQLREALLVVGPLGVVGEVGLEDVLDVGGDGGDDALGDAAPHPAVRERAAGPGQRRRSPVVEVVEVRKERGEDAEHWPQHRRAGLGGPAAPGRAAGEQHRRRHGQVRRPHVFPQEAHRHGHEPARPPAAAALVRPSALSPRDKAVGEMRGRE</sequence>
<feature type="compositionally biased region" description="Basic and acidic residues" evidence="1">
    <location>
        <begin position="174"/>
        <end position="188"/>
    </location>
</feature>
<feature type="compositionally biased region" description="Basic residues" evidence="1">
    <location>
        <begin position="209"/>
        <end position="220"/>
    </location>
</feature>
<evidence type="ECO:0000313" key="3">
    <source>
        <dbReference type="Proteomes" id="UP000823388"/>
    </source>
</evidence>
<feature type="compositionally biased region" description="Basic and acidic residues" evidence="1">
    <location>
        <begin position="225"/>
        <end position="234"/>
    </location>
</feature>
<feature type="compositionally biased region" description="Low complexity" evidence="1">
    <location>
        <begin position="25"/>
        <end position="34"/>
    </location>
</feature>
<comment type="caution">
    <text evidence="2">The sequence shown here is derived from an EMBL/GenBank/DDBJ whole genome shotgun (WGS) entry which is preliminary data.</text>
</comment>
<feature type="region of interest" description="Disordered" evidence="1">
    <location>
        <begin position="142"/>
        <end position="262"/>
    </location>
</feature>
<feature type="compositionally biased region" description="Low complexity" evidence="1">
    <location>
        <begin position="88"/>
        <end position="99"/>
    </location>
</feature>
<feature type="compositionally biased region" description="Gly residues" evidence="1">
    <location>
        <begin position="54"/>
        <end position="66"/>
    </location>
</feature>
<feature type="compositionally biased region" description="Basic residues" evidence="1">
    <location>
        <begin position="69"/>
        <end position="87"/>
    </location>
</feature>
<feature type="compositionally biased region" description="Low complexity" evidence="1">
    <location>
        <begin position="237"/>
        <end position="249"/>
    </location>
</feature>
<proteinExistence type="predicted"/>
<gene>
    <name evidence="2" type="ORF">PVAP13_3KG119454</name>
</gene>
<accession>A0A8T0UNQ9</accession>
<evidence type="ECO:0000313" key="2">
    <source>
        <dbReference type="EMBL" id="KAG2624260.1"/>
    </source>
</evidence>
<feature type="region of interest" description="Disordered" evidence="1">
    <location>
        <begin position="1"/>
        <end position="37"/>
    </location>
</feature>
<evidence type="ECO:0000256" key="1">
    <source>
        <dbReference type="SAM" id="MobiDB-lite"/>
    </source>
</evidence>
<dbReference type="Proteomes" id="UP000823388">
    <property type="component" value="Chromosome 3K"/>
</dbReference>
<feature type="compositionally biased region" description="Basic residues" evidence="1">
    <location>
        <begin position="1"/>
        <end position="11"/>
    </location>
</feature>
<feature type="compositionally biased region" description="Basic and acidic residues" evidence="1">
    <location>
        <begin position="250"/>
        <end position="262"/>
    </location>
</feature>
<organism evidence="2 3">
    <name type="scientific">Panicum virgatum</name>
    <name type="common">Blackwell switchgrass</name>
    <dbReference type="NCBI Taxonomy" id="38727"/>
    <lineage>
        <taxon>Eukaryota</taxon>
        <taxon>Viridiplantae</taxon>
        <taxon>Streptophyta</taxon>
        <taxon>Embryophyta</taxon>
        <taxon>Tracheophyta</taxon>
        <taxon>Spermatophyta</taxon>
        <taxon>Magnoliopsida</taxon>
        <taxon>Liliopsida</taxon>
        <taxon>Poales</taxon>
        <taxon>Poaceae</taxon>
        <taxon>PACMAD clade</taxon>
        <taxon>Panicoideae</taxon>
        <taxon>Panicodae</taxon>
        <taxon>Paniceae</taxon>
        <taxon>Panicinae</taxon>
        <taxon>Panicum</taxon>
        <taxon>Panicum sect. Hiantes</taxon>
    </lineage>
</organism>
<reference evidence="2" key="1">
    <citation type="submission" date="2020-05" db="EMBL/GenBank/DDBJ databases">
        <title>WGS assembly of Panicum virgatum.</title>
        <authorList>
            <person name="Lovell J.T."/>
            <person name="Jenkins J."/>
            <person name="Shu S."/>
            <person name="Juenger T.E."/>
            <person name="Schmutz J."/>
        </authorList>
    </citation>
    <scope>NUCLEOTIDE SEQUENCE</scope>
    <source>
        <strain evidence="2">AP13</strain>
    </source>
</reference>
<dbReference type="AlphaFoldDB" id="A0A8T0UNQ9"/>
<dbReference type="EMBL" id="CM029041">
    <property type="protein sequence ID" value="KAG2624260.1"/>
    <property type="molecule type" value="Genomic_DNA"/>
</dbReference>
<keyword evidence="3" id="KW-1185">Reference proteome</keyword>
<protein>
    <submittedName>
        <fullName evidence="2">Uncharacterized protein</fullName>
    </submittedName>
</protein>
<feature type="region of interest" description="Disordered" evidence="1">
    <location>
        <begin position="54"/>
        <end position="103"/>
    </location>
</feature>